<evidence type="ECO:0000313" key="2">
    <source>
        <dbReference type="EMBL" id="MBB6563688.1"/>
    </source>
</evidence>
<dbReference type="AlphaFoldDB" id="A0A7X0PKL1"/>
<dbReference type="EMBL" id="JACHLK010000022">
    <property type="protein sequence ID" value="MBB6563688.1"/>
    <property type="molecule type" value="Genomic_DNA"/>
</dbReference>
<reference evidence="2 3" key="1">
    <citation type="submission" date="2020-08" db="EMBL/GenBank/DDBJ databases">
        <title>Functional genomics of gut bacteria from endangered species of beetles.</title>
        <authorList>
            <person name="Carlos-Shanley C."/>
        </authorList>
    </citation>
    <scope>NUCLEOTIDE SEQUENCE [LARGE SCALE GENOMIC DNA]</scope>
    <source>
        <strain evidence="2 3">S00198</strain>
    </source>
</reference>
<keyword evidence="1" id="KW-0812">Transmembrane</keyword>
<proteinExistence type="predicted"/>
<feature type="transmembrane region" description="Helical" evidence="1">
    <location>
        <begin position="136"/>
        <end position="159"/>
    </location>
</feature>
<gene>
    <name evidence="2" type="ORF">HNP48_006412</name>
</gene>
<evidence type="ECO:0000313" key="3">
    <source>
        <dbReference type="Proteomes" id="UP000575083"/>
    </source>
</evidence>
<keyword evidence="1" id="KW-1133">Transmembrane helix</keyword>
<dbReference type="RefSeq" id="WP_184864980.1">
    <property type="nucleotide sequence ID" value="NZ_JACHLK010000022.1"/>
</dbReference>
<protein>
    <submittedName>
        <fullName evidence="2">Uncharacterized protein</fullName>
    </submittedName>
</protein>
<organism evidence="2 3">
    <name type="scientific">Acidovorax soli</name>
    <dbReference type="NCBI Taxonomy" id="592050"/>
    <lineage>
        <taxon>Bacteria</taxon>
        <taxon>Pseudomonadati</taxon>
        <taxon>Pseudomonadota</taxon>
        <taxon>Betaproteobacteria</taxon>
        <taxon>Burkholderiales</taxon>
        <taxon>Comamonadaceae</taxon>
        <taxon>Acidovorax</taxon>
    </lineage>
</organism>
<sequence>MTNAHLPNAMLLKVLLSPYRSDPATFYTPLSVDAAAAKLRRSTESSLSRAAKEGAAVGTVTANKVSLEKVVPHTGNSFKPFFVGHFEVAEGRTLLVGKFTIHWFVKLFMSVWYGGCLYWTVSATRVALEEPGQVRLFPLFGLGMFLAGGAFVAISRWLADGDREYLSGVIVGALSGSS</sequence>
<accession>A0A7X0PKL1</accession>
<name>A0A7X0PKL1_9BURK</name>
<evidence type="ECO:0000256" key="1">
    <source>
        <dbReference type="SAM" id="Phobius"/>
    </source>
</evidence>
<feature type="transmembrane region" description="Helical" evidence="1">
    <location>
        <begin position="103"/>
        <end position="121"/>
    </location>
</feature>
<keyword evidence="3" id="KW-1185">Reference proteome</keyword>
<dbReference type="Proteomes" id="UP000575083">
    <property type="component" value="Unassembled WGS sequence"/>
</dbReference>
<comment type="caution">
    <text evidence="2">The sequence shown here is derived from an EMBL/GenBank/DDBJ whole genome shotgun (WGS) entry which is preliminary data.</text>
</comment>
<keyword evidence="1" id="KW-0472">Membrane</keyword>